<evidence type="ECO:0000313" key="3">
    <source>
        <dbReference type="Proteomes" id="UP000177445"/>
    </source>
</evidence>
<name>A0A1D9GHJ5_9GAMM</name>
<dbReference type="OrthoDB" id="9801383at2"/>
<feature type="chain" id="PRO_5009441870" evidence="1">
    <location>
        <begin position="26"/>
        <end position="579"/>
    </location>
</feature>
<dbReference type="PANTHER" id="PTHR35399">
    <property type="entry name" value="SLR8030 PROTEIN"/>
    <property type="match status" value="1"/>
</dbReference>
<organism evidence="2 3">
    <name type="scientific">Marinobacter salinus</name>
    <dbReference type="NCBI Taxonomy" id="1874317"/>
    <lineage>
        <taxon>Bacteria</taxon>
        <taxon>Pseudomonadati</taxon>
        <taxon>Pseudomonadota</taxon>
        <taxon>Gammaproteobacteria</taxon>
        <taxon>Pseudomonadales</taxon>
        <taxon>Marinobacteraceae</taxon>
        <taxon>Marinobacter</taxon>
    </lineage>
</organism>
<sequence>MYQKNGKSLFKLSALALAIAGTAFVAGCSDDDNDSSTQASAFDSDNQKLTRLATVPLGSEVTGLFLSEEGDLFFNVQHPSDSNMTEDADGNVFSAAAVGVIRSADFAASDLGFNELSMPATAEEKELVRTAIGSYDVLAQNGDAWAGAPTGGMGAINTLDGTATIKVSNDPDFNAFISTGAGEGYLFTNWEDRPGGMSRMKIRKDDNGNWNVVDNDVMMIDFGTVAGTWVNCFGTLSPWGNPLTSEELYFDATADWNNSNYNYISDVEALETYLGEYPNPYNYGYIVEITEPTAATPVPVKMRALGRFSHENAVVMPDEKTVYLSDDGTGTVFFKFIADTAGDLTSGTLYAAKATQDGSNDPAVAGFDLEWVELASGDNATIESWVAEYDGIDQTDFVDGSTSYISDAEINNWAEGKLNQDLDGDGTVEDDTFGDDRVAFLESRKAAAALGATAEFRKMEGVNINLEGAADGSVPFAYMAMANFNATMGDDQGDILLDATNGDCGVVYQMPLSPTFDITRMVPAIVGGPYDENATVNNCSADNISEPDNVLVLRDGRVLIGEDTGEHENNMLWLFDPEA</sequence>
<dbReference type="STRING" id="1874317.BKP64_01595"/>
<proteinExistence type="predicted"/>
<accession>A0A1D9GHJ5</accession>
<dbReference type="Proteomes" id="UP000177445">
    <property type="component" value="Chromosome"/>
</dbReference>
<feature type="signal peptide" evidence="1">
    <location>
        <begin position="1"/>
        <end position="25"/>
    </location>
</feature>
<dbReference type="PROSITE" id="PS51257">
    <property type="entry name" value="PROKAR_LIPOPROTEIN"/>
    <property type="match status" value="1"/>
</dbReference>
<dbReference type="KEGG" id="msq:BKP64_01595"/>
<dbReference type="RefSeq" id="WP_070965103.1">
    <property type="nucleotide sequence ID" value="NZ_CP017715.1"/>
</dbReference>
<dbReference type="Pfam" id="PF05787">
    <property type="entry name" value="PhoX"/>
    <property type="match status" value="1"/>
</dbReference>
<evidence type="ECO:0000256" key="1">
    <source>
        <dbReference type="SAM" id="SignalP"/>
    </source>
</evidence>
<gene>
    <name evidence="2" type="ORF">BKP64_01595</name>
</gene>
<dbReference type="AlphaFoldDB" id="A0A1D9GHJ5"/>
<keyword evidence="3" id="KW-1185">Reference proteome</keyword>
<dbReference type="InterPro" id="IPR008557">
    <property type="entry name" value="PhoX"/>
</dbReference>
<reference evidence="2 3" key="1">
    <citation type="submission" date="2016-10" db="EMBL/GenBank/DDBJ databases">
        <title>Marinobacter salinus sp. nov., a moderately halophilic bacterium isolated from a tidal flat environment.</title>
        <authorList>
            <person name="Park S.-J."/>
        </authorList>
    </citation>
    <scope>NUCLEOTIDE SEQUENCE [LARGE SCALE GENOMIC DNA]</scope>
    <source>
        <strain evidence="2 3">Hb8</strain>
    </source>
</reference>
<keyword evidence="1" id="KW-0732">Signal</keyword>
<dbReference type="EMBL" id="CP017715">
    <property type="protein sequence ID" value="AOY86975.1"/>
    <property type="molecule type" value="Genomic_DNA"/>
</dbReference>
<evidence type="ECO:0000313" key="2">
    <source>
        <dbReference type="EMBL" id="AOY86975.1"/>
    </source>
</evidence>
<protein>
    <submittedName>
        <fullName evidence="2">Cell surface protein</fullName>
    </submittedName>
</protein>
<dbReference type="PANTHER" id="PTHR35399:SF2">
    <property type="entry name" value="DUF839 DOMAIN-CONTAINING PROTEIN"/>
    <property type="match status" value="1"/>
</dbReference>